<dbReference type="InterPro" id="IPR015424">
    <property type="entry name" value="PyrdxlP-dep_Trfase"/>
</dbReference>
<gene>
    <name evidence="6" type="primary">hisC</name>
    <name evidence="8" type="ORF">ACFP0N_26775</name>
</gene>
<keyword evidence="6" id="KW-0028">Amino-acid biosynthesis</keyword>
<dbReference type="PANTHER" id="PTHR43643">
    <property type="entry name" value="HISTIDINOL-PHOSPHATE AMINOTRANSFERASE 2"/>
    <property type="match status" value="1"/>
</dbReference>
<dbReference type="Pfam" id="PF00155">
    <property type="entry name" value="Aminotran_1_2"/>
    <property type="match status" value="1"/>
</dbReference>
<accession>A0ABW1F2N4</accession>
<keyword evidence="9" id="KW-1185">Reference proteome</keyword>
<dbReference type="PANTHER" id="PTHR43643:SF3">
    <property type="entry name" value="HISTIDINOL-PHOSPHATE AMINOTRANSFERASE"/>
    <property type="match status" value="1"/>
</dbReference>
<comment type="catalytic activity">
    <reaction evidence="6">
        <text>L-histidinol phosphate + 2-oxoglutarate = 3-(imidazol-4-yl)-2-oxopropyl phosphate + L-glutamate</text>
        <dbReference type="Rhea" id="RHEA:23744"/>
        <dbReference type="ChEBI" id="CHEBI:16810"/>
        <dbReference type="ChEBI" id="CHEBI:29985"/>
        <dbReference type="ChEBI" id="CHEBI:57766"/>
        <dbReference type="ChEBI" id="CHEBI:57980"/>
        <dbReference type="EC" id="2.6.1.9"/>
    </reaction>
</comment>
<dbReference type="NCBIfam" id="NF002878">
    <property type="entry name" value="PRK03321.1"/>
    <property type="match status" value="1"/>
</dbReference>
<dbReference type="InterPro" id="IPR050106">
    <property type="entry name" value="HistidinolP_aminotransfase"/>
</dbReference>
<comment type="similarity">
    <text evidence="6">Belongs to the class-II pyridoxal-phosphate-dependent aminotransferase family. Histidinol-phosphate aminotransferase subfamily.</text>
</comment>
<keyword evidence="3 6" id="KW-0032">Aminotransferase</keyword>
<dbReference type="Proteomes" id="UP001596067">
    <property type="component" value="Unassembled WGS sequence"/>
</dbReference>
<dbReference type="PROSITE" id="PS00599">
    <property type="entry name" value="AA_TRANSFER_CLASS_2"/>
    <property type="match status" value="1"/>
</dbReference>
<evidence type="ECO:0000259" key="7">
    <source>
        <dbReference type="Pfam" id="PF00155"/>
    </source>
</evidence>
<evidence type="ECO:0000256" key="1">
    <source>
        <dbReference type="ARBA" id="ARBA00001933"/>
    </source>
</evidence>
<evidence type="ECO:0000256" key="2">
    <source>
        <dbReference type="ARBA" id="ARBA00011738"/>
    </source>
</evidence>
<sequence>MTRAELDAVPSYVVNPIPERKINLSTNEVPFGPLPGVAEAVAAATAKVHRYPEMAATGLRDALAARYRVAPERLVTGAGSAALIEHLVRATAAGGGEVVHPWRSFEAYPMLIAGGGGRSVPVPCTPDHRHDLDAILAAVTPATRMILLCHPNNPTGVGLTGAELAAFLDAVPPHLVVAVDEAYREFVTDPALPDALVEHGHRPNVVVLRTFSKAWGLAGIRLGFLVASAEVATAVRKVVTPFSTNALAQAAGLAALRAEPEMLRRVGLVVSERDRLAKALSAWIDGIPAAQANCLWLPVGERAVELARACEERGVLVRPFAGEGVRVTVGTGEENDAFLAAIAEVLA</sequence>
<dbReference type="SUPFAM" id="SSF53383">
    <property type="entry name" value="PLP-dependent transferases"/>
    <property type="match status" value="1"/>
</dbReference>
<dbReference type="InterPro" id="IPR015422">
    <property type="entry name" value="PyrdxlP-dep_Trfase_small"/>
</dbReference>
<name>A0ABW1F2N4_9ACTN</name>
<dbReference type="CDD" id="cd00609">
    <property type="entry name" value="AAT_like"/>
    <property type="match status" value="1"/>
</dbReference>
<dbReference type="RefSeq" id="WP_380236275.1">
    <property type="nucleotide sequence ID" value="NZ_BAAAVH010000113.1"/>
</dbReference>
<feature type="modified residue" description="N6-(pyridoxal phosphate)lysine" evidence="6">
    <location>
        <position position="213"/>
    </location>
</feature>
<organism evidence="8 9">
    <name type="scientific">Kitasatospora aburaviensis</name>
    <dbReference type="NCBI Taxonomy" id="67265"/>
    <lineage>
        <taxon>Bacteria</taxon>
        <taxon>Bacillati</taxon>
        <taxon>Actinomycetota</taxon>
        <taxon>Actinomycetes</taxon>
        <taxon>Kitasatosporales</taxon>
        <taxon>Streptomycetaceae</taxon>
        <taxon>Kitasatospora</taxon>
    </lineage>
</organism>
<dbReference type="EC" id="2.6.1.9" evidence="6"/>
<evidence type="ECO:0000313" key="9">
    <source>
        <dbReference type="Proteomes" id="UP001596067"/>
    </source>
</evidence>
<keyword evidence="4 6" id="KW-0808">Transferase</keyword>
<reference evidence="9" key="1">
    <citation type="journal article" date="2019" name="Int. J. Syst. Evol. Microbiol.">
        <title>The Global Catalogue of Microorganisms (GCM) 10K type strain sequencing project: providing services to taxonomists for standard genome sequencing and annotation.</title>
        <authorList>
            <consortium name="The Broad Institute Genomics Platform"/>
            <consortium name="The Broad Institute Genome Sequencing Center for Infectious Disease"/>
            <person name="Wu L."/>
            <person name="Ma J."/>
        </authorList>
    </citation>
    <scope>NUCLEOTIDE SEQUENCE [LARGE SCALE GENOMIC DNA]</scope>
    <source>
        <strain evidence="9">CGMCC 4.1469</strain>
    </source>
</reference>
<dbReference type="HAMAP" id="MF_01023">
    <property type="entry name" value="HisC_aminotrans_2"/>
    <property type="match status" value="1"/>
</dbReference>
<dbReference type="InterPro" id="IPR005861">
    <property type="entry name" value="HisP_aminotrans"/>
</dbReference>
<evidence type="ECO:0000256" key="4">
    <source>
        <dbReference type="ARBA" id="ARBA00022679"/>
    </source>
</evidence>
<evidence type="ECO:0000313" key="8">
    <source>
        <dbReference type="EMBL" id="MFC5888577.1"/>
    </source>
</evidence>
<comment type="cofactor">
    <cofactor evidence="1 6">
        <name>pyridoxal 5'-phosphate</name>
        <dbReference type="ChEBI" id="CHEBI:597326"/>
    </cofactor>
</comment>
<keyword evidence="6" id="KW-0368">Histidine biosynthesis</keyword>
<dbReference type="EMBL" id="JBHSOD010000041">
    <property type="protein sequence ID" value="MFC5888577.1"/>
    <property type="molecule type" value="Genomic_DNA"/>
</dbReference>
<keyword evidence="5 6" id="KW-0663">Pyridoxal phosphate</keyword>
<dbReference type="InterPro" id="IPR024892">
    <property type="entry name" value="ArAT"/>
</dbReference>
<comment type="caution">
    <text evidence="8">The sequence shown here is derived from an EMBL/GenBank/DDBJ whole genome shotgun (WGS) entry which is preliminary data.</text>
</comment>
<comment type="pathway">
    <text evidence="6">Amino-acid biosynthesis; L-histidine biosynthesis; L-histidine from 5-phospho-alpha-D-ribose 1-diphosphate: step 7/9.</text>
</comment>
<comment type="subunit">
    <text evidence="2 6">Homodimer.</text>
</comment>
<protein>
    <recommendedName>
        <fullName evidence="6">Histidinol-phosphate aminotransferase</fullName>
        <ecNumber evidence="6">2.6.1.9</ecNumber>
    </recommendedName>
    <alternativeName>
        <fullName evidence="6">Imidazole acetol-phosphate transaminase</fullName>
    </alternativeName>
</protein>
<evidence type="ECO:0000256" key="5">
    <source>
        <dbReference type="ARBA" id="ARBA00022898"/>
    </source>
</evidence>
<dbReference type="InterPro" id="IPR004839">
    <property type="entry name" value="Aminotransferase_I/II_large"/>
</dbReference>
<proteinExistence type="inferred from homology"/>
<evidence type="ECO:0000256" key="3">
    <source>
        <dbReference type="ARBA" id="ARBA00022576"/>
    </source>
</evidence>
<dbReference type="Gene3D" id="3.40.640.10">
    <property type="entry name" value="Type I PLP-dependent aspartate aminotransferase-like (Major domain)"/>
    <property type="match status" value="1"/>
</dbReference>
<evidence type="ECO:0000256" key="6">
    <source>
        <dbReference type="HAMAP-Rule" id="MF_01023"/>
    </source>
</evidence>
<dbReference type="InterPro" id="IPR015421">
    <property type="entry name" value="PyrdxlP-dep_Trfase_major"/>
</dbReference>
<feature type="domain" description="Aminotransferase class I/classII large" evidence="7">
    <location>
        <begin position="20"/>
        <end position="342"/>
    </location>
</feature>
<dbReference type="InterPro" id="IPR001917">
    <property type="entry name" value="Aminotrans_II_pyridoxalP_BS"/>
</dbReference>
<dbReference type="Gene3D" id="3.90.1150.10">
    <property type="entry name" value="Aspartate Aminotransferase, domain 1"/>
    <property type="match status" value="1"/>
</dbReference>
<dbReference type="GO" id="GO:0004400">
    <property type="term" value="F:histidinol-phosphate transaminase activity"/>
    <property type="evidence" value="ECO:0007669"/>
    <property type="project" value="UniProtKB-EC"/>
</dbReference>